<dbReference type="PROSITE" id="PS51257">
    <property type="entry name" value="PROKAR_LIPOPROTEIN"/>
    <property type="match status" value="1"/>
</dbReference>
<proteinExistence type="predicted"/>
<dbReference type="Proteomes" id="UP000285579">
    <property type="component" value="Unassembled WGS sequence"/>
</dbReference>
<dbReference type="NCBIfam" id="NF041428">
    <property type="entry name" value="TrsH"/>
    <property type="match status" value="1"/>
</dbReference>
<comment type="caution">
    <text evidence="1">The sequence shown here is derived from an EMBL/GenBank/DDBJ whole genome shotgun (WGS) entry which is preliminary data.</text>
</comment>
<evidence type="ECO:0008006" key="3">
    <source>
        <dbReference type="Google" id="ProtNLM"/>
    </source>
</evidence>
<dbReference type="EMBL" id="QXUI01000015">
    <property type="protein sequence ID" value="RIM90644.1"/>
    <property type="molecule type" value="Genomic_DNA"/>
</dbReference>
<sequence>MKKLFVVIITLTLVVAGCSSQEDKKDRETEKNTNNTTKIVKNFLEHSYTENDIKQWSEFDEYASKQLKNTVKNQKQTYDDNGITKEMEDISVYKNSDNDKEYMYNIKVKKTDDNAKNIDYNQRYGIVKLKNEDGHIKVNNLKEVGSETYNGGD</sequence>
<gene>
    <name evidence="1" type="ORF">BU104_13550</name>
</gene>
<dbReference type="RefSeq" id="WP_119555654.1">
    <property type="nucleotide sequence ID" value="NZ_QXTZ01000022.1"/>
</dbReference>
<dbReference type="AlphaFoldDB" id="A0AAQ0LWN2"/>
<name>A0AAQ0LWN2_STAXY</name>
<reference evidence="1 2" key="1">
    <citation type="journal article" date="2016" name="Front. Microbiol.">
        <title>Comprehensive Phylogenetic Analysis of Bovine Non-aureus Staphylococci Species Based on Whole-Genome Sequencing.</title>
        <authorList>
            <person name="Naushad S."/>
            <person name="Barkema H.W."/>
            <person name="Luby C."/>
            <person name="Condas L.A."/>
            <person name="Nobrega D.B."/>
            <person name="Carson D.A."/>
            <person name="De Buck J."/>
        </authorList>
    </citation>
    <scope>NUCLEOTIDE SEQUENCE [LARGE SCALE GENOMIC DNA]</scope>
    <source>
        <strain evidence="1 2">SNUC 1349</strain>
    </source>
</reference>
<evidence type="ECO:0000313" key="2">
    <source>
        <dbReference type="Proteomes" id="UP000285579"/>
    </source>
</evidence>
<accession>A0AAQ0LWN2</accession>
<protein>
    <recommendedName>
        <fullName evidence="3">Lipoprotein</fullName>
    </recommendedName>
</protein>
<organism evidence="1 2">
    <name type="scientific">Staphylococcus xylosus</name>
    <dbReference type="NCBI Taxonomy" id="1288"/>
    <lineage>
        <taxon>Bacteria</taxon>
        <taxon>Bacillati</taxon>
        <taxon>Bacillota</taxon>
        <taxon>Bacilli</taxon>
        <taxon>Bacillales</taxon>
        <taxon>Staphylococcaceae</taxon>
        <taxon>Staphylococcus</taxon>
    </lineage>
</organism>
<evidence type="ECO:0000313" key="1">
    <source>
        <dbReference type="EMBL" id="RIM90644.1"/>
    </source>
</evidence>